<protein>
    <submittedName>
        <fullName evidence="3">SAF domain-containing protein</fullName>
    </submittedName>
</protein>
<dbReference type="AlphaFoldDB" id="A0A543DPB1"/>
<dbReference type="Proteomes" id="UP000315677">
    <property type="component" value="Unassembled WGS sequence"/>
</dbReference>
<dbReference type="InterPro" id="IPR013974">
    <property type="entry name" value="SAF"/>
</dbReference>
<evidence type="ECO:0000313" key="3">
    <source>
        <dbReference type="EMBL" id="TQM11148.1"/>
    </source>
</evidence>
<organism evidence="3 4">
    <name type="scientific">Pseudonocardia kunmingensis</name>
    <dbReference type="NCBI Taxonomy" id="630975"/>
    <lineage>
        <taxon>Bacteria</taxon>
        <taxon>Bacillati</taxon>
        <taxon>Actinomycetota</taxon>
        <taxon>Actinomycetes</taxon>
        <taxon>Pseudonocardiales</taxon>
        <taxon>Pseudonocardiaceae</taxon>
        <taxon>Pseudonocardia</taxon>
    </lineage>
</organism>
<keyword evidence="1" id="KW-0472">Membrane</keyword>
<evidence type="ECO:0000313" key="4">
    <source>
        <dbReference type="Proteomes" id="UP000315677"/>
    </source>
</evidence>
<keyword evidence="4" id="KW-1185">Reference proteome</keyword>
<name>A0A543DPB1_9PSEU</name>
<evidence type="ECO:0000259" key="2">
    <source>
        <dbReference type="SMART" id="SM00858"/>
    </source>
</evidence>
<evidence type="ECO:0000256" key="1">
    <source>
        <dbReference type="SAM" id="Phobius"/>
    </source>
</evidence>
<dbReference type="SMART" id="SM00858">
    <property type="entry name" value="SAF"/>
    <property type="match status" value="1"/>
</dbReference>
<keyword evidence="1" id="KW-0812">Transmembrane</keyword>
<dbReference type="CDD" id="cd11614">
    <property type="entry name" value="SAF_CpaB_FlgA_like"/>
    <property type="match status" value="1"/>
</dbReference>
<comment type="caution">
    <text evidence="3">The sequence shown here is derived from an EMBL/GenBank/DDBJ whole genome shotgun (WGS) entry which is preliminary data.</text>
</comment>
<keyword evidence="1" id="KW-1133">Transmembrane helix</keyword>
<sequence>MTQSGVDEQLAPPRLRRRRSSRLLVLGALLSIVGALLGWFAYQEATRHITVVALARPVPFGQVISNLDVRPAPLPTGSGLSSIAWSDVDTVVGRPAATDLFPGQVLPPDALRADPLPAAGDAVIGIAVGPGQVPTTPLTVRDEVLVVRLDDPASSVRALVLAVGSPDVSGRRTVDLLVPERIVPSLARAAGDDRTVLVLVGRG</sequence>
<gene>
    <name evidence="3" type="ORF">FB558_3700</name>
</gene>
<dbReference type="Pfam" id="PF08666">
    <property type="entry name" value="SAF"/>
    <property type="match status" value="1"/>
</dbReference>
<reference evidence="3 4" key="1">
    <citation type="submission" date="2019-06" db="EMBL/GenBank/DDBJ databases">
        <title>Sequencing the genomes of 1000 actinobacteria strains.</title>
        <authorList>
            <person name="Klenk H.-P."/>
        </authorList>
    </citation>
    <scope>NUCLEOTIDE SEQUENCE [LARGE SCALE GENOMIC DNA]</scope>
    <source>
        <strain evidence="3 4">DSM 45301</strain>
    </source>
</reference>
<accession>A0A543DPB1</accession>
<feature type="transmembrane region" description="Helical" evidence="1">
    <location>
        <begin position="23"/>
        <end position="42"/>
    </location>
</feature>
<dbReference type="EMBL" id="VFPA01000002">
    <property type="protein sequence ID" value="TQM11148.1"/>
    <property type="molecule type" value="Genomic_DNA"/>
</dbReference>
<feature type="domain" description="SAF" evidence="2">
    <location>
        <begin position="49"/>
        <end position="112"/>
    </location>
</feature>
<proteinExistence type="predicted"/>